<reference evidence="2" key="1">
    <citation type="submission" date="2020-01" db="EMBL/GenBank/DDBJ databases">
        <title>Genome sequence of Kobresia littledalei, the first chromosome-level genome in the family Cyperaceae.</title>
        <authorList>
            <person name="Qu G."/>
        </authorList>
    </citation>
    <scope>NUCLEOTIDE SEQUENCE</scope>
    <source>
        <strain evidence="2">C.B.Clarke</strain>
        <tissue evidence="2">Leaf</tissue>
    </source>
</reference>
<proteinExistence type="predicted"/>
<keyword evidence="3" id="KW-1185">Reference proteome</keyword>
<dbReference type="Pfam" id="PF14299">
    <property type="entry name" value="PP2"/>
    <property type="match status" value="1"/>
</dbReference>
<dbReference type="AlphaFoldDB" id="A0A833VBE2"/>
<organism evidence="2 3">
    <name type="scientific">Carex littledalei</name>
    <dbReference type="NCBI Taxonomy" id="544730"/>
    <lineage>
        <taxon>Eukaryota</taxon>
        <taxon>Viridiplantae</taxon>
        <taxon>Streptophyta</taxon>
        <taxon>Embryophyta</taxon>
        <taxon>Tracheophyta</taxon>
        <taxon>Spermatophyta</taxon>
        <taxon>Magnoliopsida</taxon>
        <taxon>Liliopsida</taxon>
        <taxon>Poales</taxon>
        <taxon>Cyperaceae</taxon>
        <taxon>Cyperoideae</taxon>
        <taxon>Cariceae</taxon>
        <taxon>Carex</taxon>
        <taxon>Carex subgen. Euthyceras</taxon>
    </lineage>
</organism>
<evidence type="ECO:0000313" key="3">
    <source>
        <dbReference type="Proteomes" id="UP000623129"/>
    </source>
</evidence>
<evidence type="ECO:0000313" key="2">
    <source>
        <dbReference type="EMBL" id="KAF3332321.1"/>
    </source>
</evidence>
<protein>
    <submittedName>
        <fullName evidence="2">F-box protein PP2-A13-like protein</fullName>
    </submittedName>
</protein>
<gene>
    <name evidence="2" type="ORF">FCM35_KLT01898</name>
</gene>
<dbReference type="PROSITE" id="PS50181">
    <property type="entry name" value="FBOX"/>
    <property type="match status" value="1"/>
</dbReference>
<dbReference type="PANTHER" id="PTHR31960:SF20">
    <property type="entry name" value="OS09G0525300 PROTEIN"/>
    <property type="match status" value="1"/>
</dbReference>
<comment type="caution">
    <text evidence="2">The sequence shown here is derived from an EMBL/GenBank/DDBJ whole genome shotgun (WGS) entry which is preliminary data.</text>
</comment>
<name>A0A833VBE2_9POAL</name>
<dbReference type="OrthoDB" id="9970274at2759"/>
<dbReference type="InterPro" id="IPR025886">
    <property type="entry name" value="PP2-like"/>
</dbReference>
<dbReference type="EMBL" id="SWLB01000011">
    <property type="protein sequence ID" value="KAF3332321.1"/>
    <property type="molecule type" value="Genomic_DNA"/>
</dbReference>
<sequence>MGAGISCLEGDGPHCQRGTMLGDIPEDCVAQMLLRLDPPEICQLARLSRTFRLAASADPLWEAKLPCNYRYLVDKACQSDVEGGYEEWAPLTKKEIFARLCRPNPFDGGTKEFWLEKCRGGICISISSRALLITGIDDRRYWNCIPTDESRFRTVAYLHQIWWLEVRGEIDFSFPEGTYSLFFRLHLGRPSKRLGLRKCIMDHVHGWNIKPVRFELSTSDGQYAQSRYYLDVPGVWIIYHVGDFVVKDSSAPVIVNFSMTQIDCTHTKGGLCVDTVLVQPKGLFKQHGNIKNGINITTSTENFSGFSA</sequence>
<dbReference type="PANTHER" id="PTHR31960">
    <property type="entry name" value="F-BOX PROTEIN PP2-A15"/>
    <property type="match status" value="1"/>
</dbReference>
<accession>A0A833VBE2</accession>
<dbReference type="Pfam" id="PF00646">
    <property type="entry name" value="F-box"/>
    <property type="match status" value="1"/>
</dbReference>
<feature type="domain" description="F-box" evidence="1">
    <location>
        <begin position="18"/>
        <end position="64"/>
    </location>
</feature>
<dbReference type="Proteomes" id="UP000623129">
    <property type="component" value="Unassembled WGS sequence"/>
</dbReference>
<dbReference type="InterPro" id="IPR001810">
    <property type="entry name" value="F-box_dom"/>
</dbReference>
<dbReference type="InterPro" id="IPR036047">
    <property type="entry name" value="F-box-like_dom_sf"/>
</dbReference>
<evidence type="ECO:0000259" key="1">
    <source>
        <dbReference type="PROSITE" id="PS50181"/>
    </source>
</evidence>
<dbReference type="SMART" id="SM00256">
    <property type="entry name" value="FBOX"/>
    <property type="match status" value="1"/>
</dbReference>
<dbReference type="SUPFAM" id="SSF81383">
    <property type="entry name" value="F-box domain"/>
    <property type="match status" value="1"/>
</dbReference>
<dbReference type="CDD" id="cd22162">
    <property type="entry name" value="F-box_AtSKIP3-like"/>
    <property type="match status" value="1"/>
</dbReference>